<comment type="similarity">
    <text evidence="3">Belongs to the acetyltransferase family. NAA40 subfamily.</text>
</comment>
<evidence type="ECO:0000256" key="4">
    <source>
        <dbReference type="ARBA" id="ARBA00012950"/>
    </source>
</evidence>
<proteinExistence type="inferred from homology"/>
<organism evidence="13 14">
    <name type="scientific">Linnemannia schmuckeri</name>
    <dbReference type="NCBI Taxonomy" id="64567"/>
    <lineage>
        <taxon>Eukaryota</taxon>
        <taxon>Fungi</taxon>
        <taxon>Fungi incertae sedis</taxon>
        <taxon>Mucoromycota</taxon>
        <taxon>Mortierellomycotina</taxon>
        <taxon>Mortierellomycetes</taxon>
        <taxon>Mortierellales</taxon>
        <taxon>Mortierellaceae</taxon>
        <taxon>Linnemannia</taxon>
    </lineage>
</organism>
<evidence type="ECO:0000256" key="8">
    <source>
        <dbReference type="ARBA" id="ARBA00023242"/>
    </source>
</evidence>
<comment type="catalytic activity">
    <reaction evidence="11">
        <text>N-terminal L-seryl-[histone H4] + acetyl-CoA = N-terminal N(alpha)-acetyl-L-seryl-[histone H4] + CoA + H(+)</text>
        <dbReference type="Rhea" id="RHEA:50596"/>
        <dbReference type="Rhea" id="RHEA-COMP:12740"/>
        <dbReference type="Rhea" id="RHEA-COMP:12743"/>
        <dbReference type="ChEBI" id="CHEBI:15378"/>
        <dbReference type="ChEBI" id="CHEBI:57287"/>
        <dbReference type="ChEBI" id="CHEBI:57288"/>
        <dbReference type="ChEBI" id="CHEBI:64738"/>
        <dbReference type="ChEBI" id="CHEBI:83690"/>
        <dbReference type="EC" id="2.3.1.257"/>
    </reaction>
</comment>
<dbReference type="AlphaFoldDB" id="A0A9P5RTS2"/>
<evidence type="ECO:0000256" key="7">
    <source>
        <dbReference type="ARBA" id="ARBA00022679"/>
    </source>
</evidence>
<dbReference type="PANTHER" id="PTHR20531">
    <property type="entry name" value="N-ALPHA-ACETYLTRANSFERASE 40"/>
    <property type="match status" value="1"/>
</dbReference>
<evidence type="ECO:0000256" key="3">
    <source>
        <dbReference type="ARBA" id="ARBA00008870"/>
    </source>
</evidence>
<evidence type="ECO:0000256" key="11">
    <source>
        <dbReference type="ARBA" id="ARBA00049524"/>
    </source>
</evidence>
<dbReference type="EMBL" id="JAAAUQ010001169">
    <property type="protein sequence ID" value="KAF9142307.1"/>
    <property type="molecule type" value="Genomic_DNA"/>
</dbReference>
<dbReference type="GO" id="GO:0043998">
    <property type="term" value="F:histone H2A acetyltransferase activity"/>
    <property type="evidence" value="ECO:0007669"/>
    <property type="project" value="InterPro"/>
</dbReference>
<keyword evidence="14" id="KW-1185">Reference proteome</keyword>
<comment type="catalytic activity">
    <reaction evidence="10">
        <text>N-terminal L-seryl-[histone H2A] + acetyl-CoA = N-terminal N(alpha)-acetyl-L-seryl-[histone H2A] + CoA + H(+)</text>
        <dbReference type="Rhea" id="RHEA:50600"/>
        <dbReference type="Rhea" id="RHEA-COMP:12742"/>
        <dbReference type="Rhea" id="RHEA-COMP:12744"/>
        <dbReference type="ChEBI" id="CHEBI:15378"/>
        <dbReference type="ChEBI" id="CHEBI:57287"/>
        <dbReference type="ChEBI" id="CHEBI:57288"/>
        <dbReference type="ChEBI" id="CHEBI:64738"/>
        <dbReference type="ChEBI" id="CHEBI:83690"/>
        <dbReference type="EC" id="2.3.1.257"/>
    </reaction>
</comment>
<sequence length="166" mass="19233">MTPALLTFAIDLVESNMSELYIKSKDGWCREDKEDEMQDVTSRYLIAFDKDVPVGMVHFQFVDEETMTDRDAEVAYCFEIQIVPEYQRRGIGAYLIGLLETIGKATHMEKVMLTVFKANKNAIKFYIDQMQYNYDEISPCVCLTRGRASRFDYEILSKPLLPINNL</sequence>
<name>A0A9P5RTS2_9FUNG</name>
<keyword evidence="6" id="KW-0963">Cytoplasm</keyword>
<comment type="caution">
    <text evidence="13">The sequence shown here is derived from an EMBL/GenBank/DDBJ whole genome shotgun (WGS) entry which is preliminary data.</text>
</comment>
<evidence type="ECO:0000256" key="2">
    <source>
        <dbReference type="ARBA" id="ARBA00004496"/>
    </source>
</evidence>
<protein>
    <recommendedName>
        <fullName evidence="5">N-alpha-acetyltransferase 40</fullName>
        <ecNumber evidence="4">2.3.1.257</ecNumber>
    </recommendedName>
</protein>
<feature type="domain" description="N-acetyltransferase" evidence="12">
    <location>
        <begin position="1"/>
        <end position="161"/>
    </location>
</feature>
<dbReference type="CDD" id="cd04301">
    <property type="entry name" value="NAT_SF"/>
    <property type="match status" value="1"/>
</dbReference>
<dbReference type="EC" id="2.3.1.257" evidence="4"/>
<evidence type="ECO:0000313" key="13">
    <source>
        <dbReference type="EMBL" id="KAF9142307.1"/>
    </source>
</evidence>
<evidence type="ECO:0000259" key="12">
    <source>
        <dbReference type="PROSITE" id="PS51186"/>
    </source>
</evidence>
<dbReference type="Gene3D" id="3.40.630.30">
    <property type="match status" value="1"/>
</dbReference>
<dbReference type="GO" id="GO:1990189">
    <property type="term" value="F:protein N-terminal-serine acetyltransferase activity"/>
    <property type="evidence" value="ECO:0007669"/>
    <property type="project" value="UniProtKB-EC"/>
</dbReference>
<dbReference type="InterPro" id="IPR039949">
    <property type="entry name" value="NAA40"/>
</dbReference>
<dbReference type="SUPFAM" id="SSF55729">
    <property type="entry name" value="Acyl-CoA N-acyltransferases (Nat)"/>
    <property type="match status" value="1"/>
</dbReference>
<evidence type="ECO:0000256" key="10">
    <source>
        <dbReference type="ARBA" id="ARBA00047821"/>
    </source>
</evidence>
<evidence type="ECO:0000256" key="9">
    <source>
        <dbReference type="ARBA" id="ARBA00023315"/>
    </source>
</evidence>
<evidence type="ECO:0000313" key="14">
    <source>
        <dbReference type="Proteomes" id="UP000748756"/>
    </source>
</evidence>
<dbReference type="PROSITE" id="PS51186">
    <property type="entry name" value="GNAT"/>
    <property type="match status" value="1"/>
</dbReference>
<dbReference type="Proteomes" id="UP000748756">
    <property type="component" value="Unassembled WGS sequence"/>
</dbReference>
<accession>A0A9P5RTS2</accession>
<reference evidence="13" key="1">
    <citation type="journal article" date="2020" name="Fungal Divers.">
        <title>Resolving the Mortierellaceae phylogeny through synthesis of multi-gene phylogenetics and phylogenomics.</title>
        <authorList>
            <person name="Vandepol N."/>
            <person name="Liber J."/>
            <person name="Desiro A."/>
            <person name="Na H."/>
            <person name="Kennedy M."/>
            <person name="Barry K."/>
            <person name="Grigoriev I.V."/>
            <person name="Miller A.N."/>
            <person name="O'Donnell K."/>
            <person name="Stajich J.E."/>
            <person name="Bonito G."/>
        </authorList>
    </citation>
    <scope>NUCLEOTIDE SEQUENCE</scope>
    <source>
        <strain evidence="13">NRRL 6426</strain>
    </source>
</reference>
<comment type="subcellular location">
    <subcellularLocation>
        <location evidence="2">Cytoplasm</location>
    </subcellularLocation>
    <subcellularLocation>
        <location evidence="1">Nucleus</location>
    </subcellularLocation>
</comment>
<dbReference type="InterPro" id="IPR016181">
    <property type="entry name" value="Acyl_CoA_acyltransferase"/>
</dbReference>
<keyword evidence="9" id="KW-0012">Acyltransferase</keyword>
<dbReference type="GO" id="GO:0010485">
    <property type="term" value="F:histone H4 acetyltransferase activity"/>
    <property type="evidence" value="ECO:0007669"/>
    <property type="project" value="InterPro"/>
</dbReference>
<keyword evidence="7" id="KW-0808">Transferase</keyword>
<dbReference type="GO" id="GO:0005634">
    <property type="term" value="C:nucleus"/>
    <property type="evidence" value="ECO:0007669"/>
    <property type="project" value="UniProtKB-SubCell"/>
</dbReference>
<dbReference type="Pfam" id="PF00583">
    <property type="entry name" value="Acetyltransf_1"/>
    <property type="match status" value="1"/>
</dbReference>
<evidence type="ECO:0000256" key="6">
    <source>
        <dbReference type="ARBA" id="ARBA00022490"/>
    </source>
</evidence>
<dbReference type="PANTHER" id="PTHR20531:SF1">
    <property type="entry name" value="N-ALPHA-ACETYLTRANSFERASE 40"/>
    <property type="match status" value="1"/>
</dbReference>
<dbReference type="OrthoDB" id="424551at2759"/>
<dbReference type="GO" id="GO:0005737">
    <property type="term" value="C:cytoplasm"/>
    <property type="evidence" value="ECO:0007669"/>
    <property type="project" value="UniProtKB-SubCell"/>
</dbReference>
<dbReference type="InterPro" id="IPR000182">
    <property type="entry name" value="GNAT_dom"/>
</dbReference>
<keyword evidence="8" id="KW-0539">Nucleus</keyword>
<evidence type="ECO:0000256" key="5">
    <source>
        <dbReference type="ARBA" id="ARBA00015043"/>
    </source>
</evidence>
<gene>
    <name evidence="13" type="primary">NAA40</name>
    <name evidence="13" type="ORF">BG015_000961</name>
</gene>
<evidence type="ECO:0000256" key="1">
    <source>
        <dbReference type="ARBA" id="ARBA00004123"/>
    </source>
</evidence>